<evidence type="ECO:0000256" key="1">
    <source>
        <dbReference type="SAM" id="MobiDB-lite"/>
    </source>
</evidence>
<gene>
    <name evidence="2" type="ordered locus">AALP_Aa7g060400</name>
</gene>
<feature type="compositionally biased region" description="Low complexity" evidence="1">
    <location>
        <begin position="307"/>
        <end position="324"/>
    </location>
</feature>
<feature type="region of interest" description="Disordered" evidence="1">
    <location>
        <begin position="1"/>
        <end position="117"/>
    </location>
</feature>
<organism evidence="2 3">
    <name type="scientific">Arabis alpina</name>
    <name type="common">Alpine rock-cress</name>
    <dbReference type="NCBI Taxonomy" id="50452"/>
    <lineage>
        <taxon>Eukaryota</taxon>
        <taxon>Viridiplantae</taxon>
        <taxon>Streptophyta</taxon>
        <taxon>Embryophyta</taxon>
        <taxon>Tracheophyta</taxon>
        <taxon>Spermatophyta</taxon>
        <taxon>Magnoliopsida</taxon>
        <taxon>eudicotyledons</taxon>
        <taxon>Gunneridae</taxon>
        <taxon>Pentapetalae</taxon>
        <taxon>rosids</taxon>
        <taxon>malvids</taxon>
        <taxon>Brassicales</taxon>
        <taxon>Brassicaceae</taxon>
        <taxon>Arabideae</taxon>
        <taxon>Arabis</taxon>
    </lineage>
</organism>
<feature type="region of interest" description="Disordered" evidence="1">
    <location>
        <begin position="151"/>
        <end position="176"/>
    </location>
</feature>
<evidence type="ECO:0000313" key="2">
    <source>
        <dbReference type="EMBL" id="KFK28884.1"/>
    </source>
</evidence>
<feature type="region of interest" description="Disordered" evidence="1">
    <location>
        <begin position="127"/>
        <end position="146"/>
    </location>
</feature>
<dbReference type="PANTHER" id="PTHR31099:SF49">
    <property type="entry name" value="MYOSIN HEAVY CHAIN-LIKE PROTEIN"/>
    <property type="match status" value="1"/>
</dbReference>
<evidence type="ECO:0000313" key="3">
    <source>
        <dbReference type="Proteomes" id="UP000029120"/>
    </source>
</evidence>
<dbReference type="Gramene" id="KFK28884">
    <property type="protein sequence ID" value="KFK28884"/>
    <property type="gene ID" value="AALP_AA7G060400"/>
</dbReference>
<keyword evidence="3" id="KW-1185">Reference proteome</keyword>
<dbReference type="PANTHER" id="PTHR31099">
    <property type="entry name" value="OS06G0165300 PROTEIN"/>
    <property type="match status" value="1"/>
</dbReference>
<proteinExistence type="predicted"/>
<name>A0A087GG82_ARAAL</name>
<feature type="compositionally biased region" description="Acidic residues" evidence="1">
    <location>
        <begin position="132"/>
        <end position="141"/>
    </location>
</feature>
<protein>
    <recommendedName>
        <fullName evidence="4">DUF1204 domain-containing protein</fullName>
    </recommendedName>
</protein>
<feature type="compositionally biased region" description="Polar residues" evidence="1">
    <location>
        <begin position="31"/>
        <end position="60"/>
    </location>
</feature>
<sequence length="533" mass="58817">MSRGDDAEATSPGIRRPEFNPTHTRLDLDGPTSSLLANETDEAVTSGTEVTSADVTTKLTGTDDPVRGADVEGDLMSPIHLSDHIGDPSTMIQRGVAPTGMIPLNDEDPELPSGNVFPSSSFSSYGLRASSDESDDEDTFVEVEQKRKAKKVKKKAKAKARPDPPGSSLSDEKADAPPPGYMTLFENYFDQYLLWFPLSRFLMRFLAVHGVCLAQINPRGIRHLLGIYVLIRECRVVISTEHLSYLTDFRVRRRSEELKHTVTNSSGMALIAGFPSKDDHFEDRFFFVAIEVAPKVKRPRVVAPMTSSPTAPSVRARPSRPSASKNLLPPPSSGEVAEFRTLSAERARISSGKGKDVDLETPSKRHKVDTFPASVVGRDTSASRVGGMLRDEAFSAVKSKASELSLFFDRLVSNYDEDVRFRDSELGAAKEANAVHQLRLDETVERNEVFERDALALQKVKKDYDDKLVKLKFRCTKAKGEVIQLRGEVNSARDLQRSRIDDAVAEARDEMTRSFAERTREVVGSLGEIGGKA</sequence>
<accession>A0A087GG82</accession>
<dbReference type="Proteomes" id="UP000029120">
    <property type="component" value="Chromosome 7"/>
</dbReference>
<reference evidence="3" key="1">
    <citation type="journal article" date="2015" name="Nat. Plants">
        <title>Genome expansion of Arabis alpina linked with retrotransposition and reduced symmetric DNA methylation.</title>
        <authorList>
            <person name="Willing E.M."/>
            <person name="Rawat V."/>
            <person name="Mandakova T."/>
            <person name="Maumus F."/>
            <person name="James G.V."/>
            <person name="Nordstroem K.J."/>
            <person name="Becker C."/>
            <person name="Warthmann N."/>
            <person name="Chica C."/>
            <person name="Szarzynska B."/>
            <person name="Zytnicki M."/>
            <person name="Albani M.C."/>
            <person name="Kiefer C."/>
            <person name="Bergonzi S."/>
            <person name="Castaings L."/>
            <person name="Mateos J.L."/>
            <person name="Berns M.C."/>
            <person name="Bujdoso N."/>
            <person name="Piofczyk T."/>
            <person name="de Lorenzo L."/>
            <person name="Barrero-Sicilia C."/>
            <person name="Mateos I."/>
            <person name="Piednoel M."/>
            <person name="Hagmann J."/>
            <person name="Chen-Min-Tao R."/>
            <person name="Iglesias-Fernandez R."/>
            <person name="Schuster S.C."/>
            <person name="Alonso-Blanco C."/>
            <person name="Roudier F."/>
            <person name="Carbonero P."/>
            <person name="Paz-Ares J."/>
            <person name="Davis S.J."/>
            <person name="Pecinka A."/>
            <person name="Quesneville H."/>
            <person name="Colot V."/>
            <person name="Lysak M.A."/>
            <person name="Weigel D."/>
            <person name="Coupland G."/>
            <person name="Schneeberger K."/>
        </authorList>
    </citation>
    <scope>NUCLEOTIDE SEQUENCE [LARGE SCALE GENOMIC DNA]</scope>
    <source>
        <strain evidence="3">cv. Pajares</strain>
    </source>
</reference>
<dbReference type="AlphaFoldDB" id="A0A087GG82"/>
<evidence type="ECO:0008006" key="4">
    <source>
        <dbReference type="Google" id="ProtNLM"/>
    </source>
</evidence>
<feature type="region of interest" description="Disordered" evidence="1">
    <location>
        <begin position="303"/>
        <end position="335"/>
    </location>
</feature>
<dbReference type="EMBL" id="CM002875">
    <property type="protein sequence ID" value="KFK28884.1"/>
    <property type="molecule type" value="Genomic_DNA"/>
</dbReference>